<feature type="region of interest" description="Disordered" evidence="1">
    <location>
        <begin position="99"/>
        <end position="119"/>
    </location>
</feature>
<evidence type="ECO:0000313" key="3">
    <source>
        <dbReference type="Proteomes" id="UP000321922"/>
    </source>
</evidence>
<accession>A0A511QCJ2</accession>
<proteinExistence type="predicted"/>
<dbReference type="EMBL" id="BJXJ01000008">
    <property type="protein sequence ID" value="GEM75019.1"/>
    <property type="molecule type" value="Genomic_DNA"/>
</dbReference>
<comment type="caution">
    <text evidence="2">The sequence shown here is derived from an EMBL/GenBank/DDBJ whole genome shotgun (WGS) entry which is preliminary data.</text>
</comment>
<name>A0A511QCJ2_9VIBR</name>
<dbReference type="AlphaFoldDB" id="A0A511QCJ2"/>
<gene>
    <name evidence="2" type="ORF">VSA01S_11310</name>
</gene>
<evidence type="ECO:0000313" key="2">
    <source>
        <dbReference type="EMBL" id="GEM75019.1"/>
    </source>
</evidence>
<protein>
    <submittedName>
        <fullName evidence="2">Uncharacterized protein</fullName>
    </submittedName>
</protein>
<evidence type="ECO:0000256" key="1">
    <source>
        <dbReference type="SAM" id="MobiDB-lite"/>
    </source>
</evidence>
<keyword evidence="3" id="KW-1185">Reference proteome</keyword>
<dbReference type="Proteomes" id="UP000321922">
    <property type="component" value="Unassembled WGS sequence"/>
</dbReference>
<sequence length="119" mass="13157">MSLFSRNISMSRVTTINNMIKDSASDKVFGKNVSKIKLLPEGKIRNYGIETVSKMQKYIKKYGTGNGNENQTKKAKEMLTLLGEWRVGIKEQAYVPDKIQSSGKGGAKFEGTNPYAGGM</sequence>
<reference evidence="2 3" key="1">
    <citation type="submission" date="2019-07" db="EMBL/GenBank/DDBJ databases">
        <title>Whole genome shotgun sequence of Vibrio sagamiensis NBRC 104589.</title>
        <authorList>
            <person name="Hosoyama A."/>
            <person name="Uohara A."/>
            <person name="Ohji S."/>
            <person name="Ichikawa N."/>
        </authorList>
    </citation>
    <scope>NUCLEOTIDE SEQUENCE [LARGE SCALE GENOMIC DNA]</scope>
    <source>
        <strain evidence="2 3">NBRC 104589</strain>
    </source>
</reference>
<organism evidence="2 3">
    <name type="scientific">Vibrio sagamiensis NBRC 104589</name>
    <dbReference type="NCBI Taxonomy" id="1219064"/>
    <lineage>
        <taxon>Bacteria</taxon>
        <taxon>Pseudomonadati</taxon>
        <taxon>Pseudomonadota</taxon>
        <taxon>Gammaproteobacteria</taxon>
        <taxon>Vibrionales</taxon>
        <taxon>Vibrionaceae</taxon>
        <taxon>Vibrio</taxon>
    </lineage>
</organism>